<feature type="domain" description="Phosphomannose isomerase type I C-terminal" evidence="15">
    <location>
        <begin position="320"/>
        <end position="367"/>
    </location>
</feature>
<comment type="similarity">
    <text evidence="4 13">Belongs to the mannose-6-phosphate isomerase type 1 family.</text>
</comment>
<evidence type="ECO:0000256" key="13">
    <source>
        <dbReference type="RuleBase" id="RU004189"/>
    </source>
</evidence>
<feature type="binding site" evidence="11">
    <location>
        <position position="106"/>
    </location>
    <ligand>
        <name>Zn(2+)</name>
        <dbReference type="ChEBI" id="CHEBI:29105"/>
    </ligand>
</feature>
<keyword evidence="8 11" id="KW-0862">Zinc</keyword>
<evidence type="ECO:0000259" key="17">
    <source>
        <dbReference type="Pfam" id="PF20512"/>
    </source>
</evidence>
<evidence type="ECO:0000256" key="10">
    <source>
        <dbReference type="PIRSR" id="PIRSR001480-1"/>
    </source>
</evidence>
<evidence type="ECO:0000256" key="7">
    <source>
        <dbReference type="ARBA" id="ARBA00022723"/>
    </source>
</evidence>
<evidence type="ECO:0000256" key="1">
    <source>
        <dbReference type="ARBA" id="ARBA00000757"/>
    </source>
</evidence>
<protein>
    <recommendedName>
        <fullName evidence="6 12">Mannose-6-phosphate isomerase</fullName>
        <ecNumber evidence="5 12">5.3.1.8</ecNumber>
    </recommendedName>
</protein>
<dbReference type="GO" id="GO:0005829">
    <property type="term" value="C:cytosol"/>
    <property type="evidence" value="ECO:0007669"/>
    <property type="project" value="TreeGrafter"/>
</dbReference>
<dbReference type="GO" id="GO:0004476">
    <property type="term" value="F:mannose-6-phosphate isomerase activity"/>
    <property type="evidence" value="ECO:0007669"/>
    <property type="project" value="UniProtKB-EC"/>
</dbReference>
<dbReference type="CDD" id="cd07011">
    <property type="entry name" value="cupin_PMI_type_I_N"/>
    <property type="match status" value="1"/>
</dbReference>
<name>A0A9W8LEV5_9FUNG</name>
<dbReference type="InterPro" id="IPR046458">
    <property type="entry name" value="PMI_typeI_hel"/>
</dbReference>
<proteinExistence type="inferred from homology"/>
<evidence type="ECO:0000256" key="8">
    <source>
        <dbReference type="ARBA" id="ARBA00022833"/>
    </source>
</evidence>
<dbReference type="EC" id="5.3.1.8" evidence="5 12"/>
<dbReference type="PIRSF" id="PIRSF001480">
    <property type="entry name" value="Mannose-6-phosphate_isomerase"/>
    <property type="match status" value="1"/>
</dbReference>
<feature type="binding site" evidence="11">
    <location>
        <position position="133"/>
    </location>
    <ligand>
        <name>Zn(2+)</name>
        <dbReference type="ChEBI" id="CHEBI:29105"/>
    </ligand>
</feature>
<reference evidence="18" key="1">
    <citation type="submission" date="2022-07" db="EMBL/GenBank/DDBJ databases">
        <title>Phylogenomic reconstructions and comparative analyses of Kickxellomycotina fungi.</title>
        <authorList>
            <person name="Reynolds N.K."/>
            <person name="Stajich J.E."/>
            <person name="Barry K."/>
            <person name="Grigoriev I.V."/>
            <person name="Crous P."/>
            <person name="Smith M.E."/>
        </authorList>
    </citation>
    <scope>NUCLEOTIDE SEQUENCE</scope>
    <source>
        <strain evidence="18">NBRC 105414</strain>
    </source>
</reference>
<dbReference type="PANTHER" id="PTHR10309:SF0">
    <property type="entry name" value="MANNOSE-6-PHOSPHATE ISOMERASE"/>
    <property type="match status" value="1"/>
</dbReference>
<evidence type="ECO:0000256" key="14">
    <source>
        <dbReference type="RuleBase" id="RU004248"/>
    </source>
</evidence>
<dbReference type="SUPFAM" id="SSF51182">
    <property type="entry name" value="RmlC-like cupins"/>
    <property type="match status" value="1"/>
</dbReference>
<dbReference type="InterPro" id="IPR016305">
    <property type="entry name" value="Mannose-6-P_Isomerase"/>
</dbReference>
<feature type="domain" description="Phosphomannose isomerase type I helical insertion" evidence="17">
    <location>
        <begin position="171"/>
        <end position="245"/>
    </location>
</feature>
<dbReference type="InterPro" id="IPR001250">
    <property type="entry name" value="Man6P_Isoase-1"/>
</dbReference>
<evidence type="ECO:0000259" key="16">
    <source>
        <dbReference type="Pfam" id="PF20511"/>
    </source>
</evidence>
<dbReference type="PANTHER" id="PTHR10309">
    <property type="entry name" value="MANNOSE-6-PHOSPHATE ISOMERASE"/>
    <property type="match status" value="1"/>
</dbReference>
<evidence type="ECO:0000256" key="9">
    <source>
        <dbReference type="ARBA" id="ARBA00023235"/>
    </source>
</evidence>
<organism evidence="18 19">
    <name type="scientific">Coemansia javaensis</name>
    <dbReference type="NCBI Taxonomy" id="2761396"/>
    <lineage>
        <taxon>Eukaryota</taxon>
        <taxon>Fungi</taxon>
        <taxon>Fungi incertae sedis</taxon>
        <taxon>Zoopagomycota</taxon>
        <taxon>Kickxellomycotina</taxon>
        <taxon>Kickxellomycetes</taxon>
        <taxon>Kickxellales</taxon>
        <taxon>Kickxellaceae</taxon>
        <taxon>Coemansia</taxon>
    </lineage>
</organism>
<dbReference type="GO" id="GO:0005975">
    <property type="term" value="P:carbohydrate metabolic process"/>
    <property type="evidence" value="ECO:0007669"/>
    <property type="project" value="InterPro"/>
</dbReference>
<dbReference type="PROSITE" id="PS00966">
    <property type="entry name" value="PMI_I_2"/>
    <property type="match status" value="1"/>
</dbReference>
<dbReference type="InterPro" id="IPR011051">
    <property type="entry name" value="RmlC_Cupin_sf"/>
</dbReference>
<evidence type="ECO:0000259" key="15">
    <source>
        <dbReference type="Pfam" id="PF01238"/>
    </source>
</evidence>
<dbReference type="InterPro" id="IPR018050">
    <property type="entry name" value="Pmannose_isomerase-type1_CS"/>
</dbReference>
<evidence type="ECO:0000256" key="4">
    <source>
        <dbReference type="ARBA" id="ARBA00010772"/>
    </source>
</evidence>
<evidence type="ECO:0000313" key="19">
    <source>
        <dbReference type="Proteomes" id="UP001140217"/>
    </source>
</evidence>
<dbReference type="Proteomes" id="UP001140217">
    <property type="component" value="Unassembled WGS sequence"/>
</dbReference>
<dbReference type="Pfam" id="PF01238">
    <property type="entry name" value="PMI_typeI_C"/>
    <property type="match status" value="1"/>
</dbReference>
<comment type="caution">
    <text evidence="18">The sequence shown here is derived from an EMBL/GenBank/DDBJ whole genome shotgun (WGS) entry which is preliminary data.</text>
</comment>
<evidence type="ECO:0000256" key="12">
    <source>
        <dbReference type="RuleBase" id="RU000611"/>
    </source>
</evidence>
<keyword evidence="19" id="KW-1185">Reference proteome</keyword>
<comment type="function">
    <text evidence="2">Involved in the synthesis of the GDP-mannose and dolichol-phosphate-mannose required for a number of critical mannosyl transfer reactions.</text>
</comment>
<comment type="pathway">
    <text evidence="3 14">Nucleotide-sugar biosynthesis; GDP-alpha-D-mannose biosynthesis; alpha-D-mannose 1-phosphate from D-fructose 6-phosphate: step 1/2.</text>
</comment>
<dbReference type="OrthoDB" id="6605218at2759"/>
<evidence type="ECO:0000256" key="5">
    <source>
        <dbReference type="ARBA" id="ARBA00011956"/>
    </source>
</evidence>
<keyword evidence="9 12" id="KW-0413">Isomerase</keyword>
<dbReference type="Pfam" id="PF20512">
    <property type="entry name" value="PMI_typeI_hel"/>
    <property type="match status" value="1"/>
</dbReference>
<evidence type="ECO:0000256" key="6">
    <source>
        <dbReference type="ARBA" id="ARBA00018236"/>
    </source>
</evidence>
<dbReference type="Gene3D" id="1.10.441.10">
    <property type="entry name" value="Phosphomannose Isomerase, domain 2"/>
    <property type="match status" value="1"/>
</dbReference>
<dbReference type="GO" id="GO:0009298">
    <property type="term" value="P:GDP-mannose biosynthetic process"/>
    <property type="evidence" value="ECO:0007669"/>
    <property type="project" value="InterPro"/>
</dbReference>
<accession>A0A9W8LEV5</accession>
<comment type="cofactor">
    <cofactor evidence="11 12">
        <name>Zn(2+)</name>
        <dbReference type="ChEBI" id="CHEBI:29105"/>
    </cofactor>
    <text evidence="11 12">Binds 1 zinc ion per subunit.</text>
</comment>
<gene>
    <name evidence="18" type="primary">PMI1</name>
    <name evidence="18" type="ORF">H4R18_005757</name>
</gene>
<dbReference type="Pfam" id="PF20511">
    <property type="entry name" value="PMI_typeI_cat"/>
    <property type="match status" value="1"/>
</dbReference>
<dbReference type="GO" id="GO:0008270">
    <property type="term" value="F:zinc ion binding"/>
    <property type="evidence" value="ECO:0007669"/>
    <property type="project" value="InterPro"/>
</dbReference>
<comment type="catalytic activity">
    <reaction evidence="1 12">
        <text>D-mannose 6-phosphate = D-fructose 6-phosphate</text>
        <dbReference type="Rhea" id="RHEA:12356"/>
        <dbReference type="ChEBI" id="CHEBI:58735"/>
        <dbReference type="ChEBI" id="CHEBI:61527"/>
        <dbReference type="EC" id="5.3.1.8"/>
    </reaction>
</comment>
<feature type="binding site" evidence="11">
    <location>
        <position position="108"/>
    </location>
    <ligand>
        <name>Zn(2+)</name>
        <dbReference type="ChEBI" id="CHEBI:29105"/>
    </ligand>
</feature>
<dbReference type="Gene3D" id="2.60.120.10">
    <property type="entry name" value="Jelly Rolls"/>
    <property type="match status" value="2"/>
</dbReference>
<feature type="domain" description="Phosphomannose isomerase type I catalytic" evidence="16">
    <location>
        <begin position="5"/>
        <end position="150"/>
    </location>
</feature>
<evidence type="ECO:0000313" key="18">
    <source>
        <dbReference type="EMBL" id="KAJ2776274.1"/>
    </source>
</evidence>
<feature type="active site" evidence="10">
    <location>
        <position position="283"/>
    </location>
</feature>
<dbReference type="EMBL" id="JANBUL010000378">
    <property type="protein sequence ID" value="KAJ2776274.1"/>
    <property type="molecule type" value="Genomic_DNA"/>
</dbReference>
<keyword evidence="7 11" id="KW-0479">Metal-binding</keyword>
<dbReference type="PROSITE" id="PS00965">
    <property type="entry name" value="PMI_I_1"/>
    <property type="match status" value="1"/>
</dbReference>
<evidence type="ECO:0000256" key="3">
    <source>
        <dbReference type="ARBA" id="ARBA00004666"/>
    </source>
</evidence>
<dbReference type="InterPro" id="IPR046457">
    <property type="entry name" value="PMI_typeI_cat"/>
</dbReference>
<feature type="binding site" evidence="11">
    <location>
        <position position="264"/>
    </location>
    <ligand>
        <name>Zn(2+)</name>
        <dbReference type="ChEBI" id="CHEBI:29105"/>
    </ligand>
</feature>
<dbReference type="PRINTS" id="PR00714">
    <property type="entry name" value="MAN6PISMRASE"/>
</dbReference>
<dbReference type="InterPro" id="IPR014710">
    <property type="entry name" value="RmlC-like_jellyroll"/>
</dbReference>
<evidence type="ECO:0000256" key="11">
    <source>
        <dbReference type="PIRSR" id="PIRSR001480-2"/>
    </source>
</evidence>
<dbReference type="NCBIfam" id="TIGR00218">
    <property type="entry name" value="manA"/>
    <property type="match status" value="1"/>
</dbReference>
<dbReference type="InterPro" id="IPR046456">
    <property type="entry name" value="PMI_typeI_C"/>
</dbReference>
<dbReference type="AlphaFoldDB" id="A0A9W8LEV5"/>
<evidence type="ECO:0000256" key="2">
    <source>
        <dbReference type="ARBA" id="ARBA00002564"/>
    </source>
</evidence>
<sequence length="405" mass="42317">MAAVVRLSCAVNNYHWGKRGLSSKAAQFAAACNPGAVIDAQQPYAELWMGTHPSGPSRVLGSDTELAELIAADPAAMLGPAVAAAYGGQLPFLFKVLSIEKALSIQAHPDKALAQQLHRDRPGVYKDGNHKPEMAVALTEFTAMSGFRPLPEIARYLDEYPELRALVPSAAAFQRAVGGGDAEAERAALKTLFAELMTADAAAVGAQLARLLERTGGSARAEDRLARQLSSEYPGDVGVFCVFVLNVLRLAPGEAFFMGPNDPHAYVSGDCVECMATSDNVVRAGLTPKLRDVPVLLDMLTYAHGAPDAKLLRPAAAGASLLYDPPIDEFSVLATRLAPGCADALPPSPGPRILIATEGAGSLTADGEAHALAPGAVFFVRPGTAVTLAAAPDQPQPLVTYTAQC</sequence>